<dbReference type="SUPFAM" id="SSF56112">
    <property type="entry name" value="Protein kinase-like (PK-like)"/>
    <property type="match status" value="1"/>
</dbReference>
<comment type="caution">
    <text evidence="2">The sequence shown here is derived from an EMBL/GenBank/DDBJ whole genome shotgun (WGS) entry which is preliminary data.</text>
</comment>
<evidence type="ECO:0000313" key="3">
    <source>
        <dbReference type="Proteomes" id="UP001152024"/>
    </source>
</evidence>
<dbReference type="InterPro" id="IPR051678">
    <property type="entry name" value="AGP_Transferase"/>
</dbReference>
<name>A0ABQ8R252_FUSEQ</name>
<dbReference type="Pfam" id="PF01636">
    <property type="entry name" value="APH"/>
    <property type="match status" value="1"/>
</dbReference>
<dbReference type="InterPro" id="IPR002575">
    <property type="entry name" value="Aminoglycoside_PTrfase"/>
</dbReference>
<dbReference type="Proteomes" id="UP001152024">
    <property type="component" value="Unassembled WGS sequence"/>
</dbReference>
<dbReference type="PANTHER" id="PTHR21310:SF15">
    <property type="entry name" value="AMINOGLYCOSIDE PHOSPHOTRANSFERASE DOMAIN-CONTAINING PROTEIN"/>
    <property type="match status" value="1"/>
</dbReference>
<proteinExistence type="predicted"/>
<sequence>MTTDLIPDHSILSGIPIIKDSVTDLPNTFKERCNVISSNFTTCTFSIRLVTLTADTPSHVLVRLESSDSRFATVAALQKLANSQLPDIVPRVLDVGTTLTAQGHRLEYSVTEFVSDAVTLEQEWDKLDGPAQKVLMSSIIATISKLQSVTLDSEHAKKILEGTPYFHDAKVALIGGPELGYYSDITGFLAKLAGDATPERTKFSATHTSDSFVVDSTLEHVGRVELTSSDLAELEKHVVFCHNDLEPRNILIKRDDADGKWSIAAIIDWEMAGFFPFAYESGHKDAELGSSNLHFTYYKLFKEESQHLLTGVKSAIRLMEALQAMDVSHKSCPTRNVGRRFQTRWLEREKIELSSDVQAGWVRKAEAGDVGVFTKQDNDDLEMEILKELGYV</sequence>
<accession>A0ABQ8R252</accession>
<dbReference type="EMBL" id="JAOQBH010000018">
    <property type="protein sequence ID" value="KAJ4122973.1"/>
    <property type="molecule type" value="Genomic_DNA"/>
</dbReference>
<dbReference type="Gene3D" id="3.90.1200.10">
    <property type="match status" value="1"/>
</dbReference>
<organism evidence="2 3">
    <name type="scientific">Fusarium equiseti</name>
    <name type="common">Fusarium scirpi</name>
    <dbReference type="NCBI Taxonomy" id="61235"/>
    <lineage>
        <taxon>Eukaryota</taxon>
        <taxon>Fungi</taxon>
        <taxon>Dikarya</taxon>
        <taxon>Ascomycota</taxon>
        <taxon>Pezizomycotina</taxon>
        <taxon>Sordariomycetes</taxon>
        <taxon>Hypocreomycetidae</taxon>
        <taxon>Hypocreales</taxon>
        <taxon>Nectriaceae</taxon>
        <taxon>Fusarium</taxon>
        <taxon>Fusarium incarnatum-equiseti species complex</taxon>
    </lineage>
</organism>
<dbReference type="InterPro" id="IPR011009">
    <property type="entry name" value="Kinase-like_dom_sf"/>
</dbReference>
<feature type="domain" description="Aminoglycoside phosphotransferase" evidence="1">
    <location>
        <begin position="69"/>
        <end position="280"/>
    </location>
</feature>
<dbReference type="PANTHER" id="PTHR21310">
    <property type="entry name" value="AMINOGLYCOSIDE PHOSPHOTRANSFERASE-RELATED-RELATED"/>
    <property type="match status" value="1"/>
</dbReference>
<evidence type="ECO:0000313" key="2">
    <source>
        <dbReference type="EMBL" id="KAJ4122973.1"/>
    </source>
</evidence>
<protein>
    <recommendedName>
        <fullName evidence="1">Aminoglycoside phosphotransferase domain-containing protein</fullName>
    </recommendedName>
</protein>
<gene>
    <name evidence="2" type="ORF">NW768_009964</name>
</gene>
<keyword evidence="3" id="KW-1185">Reference proteome</keyword>
<evidence type="ECO:0000259" key="1">
    <source>
        <dbReference type="Pfam" id="PF01636"/>
    </source>
</evidence>
<reference evidence="2" key="1">
    <citation type="submission" date="2022-09" db="EMBL/GenBank/DDBJ databases">
        <title>Fusarium specimens isolated from Avocado Roots.</title>
        <authorList>
            <person name="Stajich J."/>
            <person name="Roper C."/>
            <person name="Heimlech-Rivalta G."/>
        </authorList>
    </citation>
    <scope>NUCLEOTIDE SEQUENCE</scope>
    <source>
        <strain evidence="2">CF00095</strain>
    </source>
</reference>